<dbReference type="AlphaFoldDB" id="A0A976ATH7"/>
<evidence type="ECO:0000256" key="1">
    <source>
        <dbReference type="ARBA" id="ARBA00004236"/>
    </source>
</evidence>
<accession>A0A976ATH7</accession>
<gene>
    <name evidence="10" type="ORF">CBM2613_A120037</name>
</gene>
<dbReference type="InterPro" id="IPR052378">
    <property type="entry name" value="NosR_regulator"/>
</dbReference>
<protein>
    <submittedName>
        <fullName evidence="10">FMN-binding protein</fullName>
    </submittedName>
</protein>
<evidence type="ECO:0000313" key="11">
    <source>
        <dbReference type="Proteomes" id="UP000256952"/>
    </source>
</evidence>
<dbReference type="PANTHER" id="PTHR30224">
    <property type="entry name" value="ELECTRON TRANSPORT PROTEIN"/>
    <property type="match status" value="1"/>
</dbReference>
<feature type="transmembrane region" description="Helical" evidence="7">
    <location>
        <begin position="801"/>
        <end position="822"/>
    </location>
</feature>
<feature type="transmembrane region" description="Helical" evidence="7">
    <location>
        <begin position="493"/>
        <end position="515"/>
    </location>
</feature>
<feature type="transmembrane region" description="Helical" evidence="7">
    <location>
        <begin position="843"/>
        <end position="865"/>
    </location>
</feature>
<dbReference type="SUPFAM" id="SSF54862">
    <property type="entry name" value="4Fe-4S ferredoxins"/>
    <property type="match status" value="1"/>
</dbReference>
<dbReference type="Proteomes" id="UP000256952">
    <property type="component" value="Chromosome CBM2613_a"/>
</dbReference>
<evidence type="ECO:0000256" key="4">
    <source>
        <dbReference type="ARBA" id="ARBA00023004"/>
    </source>
</evidence>
<keyword evidence="6 7" id="KW-0472">Membrane</keyword>
<proteinExistence type="predicted"/>
<reference evidence="10 11" key="1">
    <citation type="submission" date="2018-01" db="EMBL/GenBank/DDBJ databases">
        <authorList>
            <person name="Clerissi C."/>
        </authorList>
    </citation>
    <scope>NUCLEOTIDE SEQUENCE [LARGE SCALE GENOMIC DNA]</scope>
    <source>
        <strain evidence="10">Cupriavidus taiwanensis STM 8556</strain>
    </source>
</reference>
<dbReference type="GO" id="GO:0046872">
    <property type="term" value="F:metal ion binding"/>
    <property type="evidence" value="ECO:0007669"/>
    <property type="project" value="UniProtKB-KW"/>
</dbReference>
<evidence type="ECO:0000256" key="3">
    <source>
        <dbReference type="ARBA" id="ARBA00022723"/>
    </source>
</evidence>
<evidence type="ECO:0000256" key="6">
    <source>
        <dbReference type="ARBA" id="ARBA00023136"/>
    </source>
</evidence>
<dbReference type="PROSITE" id="PS51379">
    <property type="entry name" value="4FE4S_FER_2"/>
    <property type="match status" value="1"/>
</dbReference>
<keyword evidence="7" id="KW-0812">Transmembrane</keyword>
<keyword evidence="2" id="KW-1003">Cell membrane</keyword>
<dbReference type="Pfam" id="PF12801">
    <property type="entry name" value="Fer4_5"/>
    <property type="match status" value="2"/>
</dbReference>
<organism evidence="10 11">
    <name type="scientific">Cupriavidus taiwanensis</name>
    <dbReference type="NCBI Taxonomy" id="164546"/>
    <lineage>
        <taxon>Bacteria</taxon>
        <taxon>Pseudomonadati</taxon>
        <taxon>Pseudomonadota</taxon>
        <taxon>Betaproteobacteria</taxon>
        <taxon>Burkholderiales</taxon>
        <taxon>Burkholderiaceae</taxon>
        <taxon>Cupriavidus</taxon>
    </lineage>
</organism>
<sequence>MMQAIFKGLVAVLAAWLLSLGLVSPSHAGAYEAELPPQLATAPDLCALVPCAQVLPGATNFSSRMGQPPYVEGYRTGPGGKRELLGYVMLSTDITDTPAYSGKPVVTLIGMDTQGRYAGIRVLKHSEPILLLGIPEAALLDFNRQYVGKSVADKIEVGQSRPDEGVVGVDAISGATVTVIAQNQVLTTAGAAVARQVGILAATRRAPARYVESGTHYSWSQLVAMGAVQRLLVQPAQVGLSGGLRGGGGPFIELWFGDLNHPDIARSVLGDAGWQGLRAQLRPGEHAIFVIRTAGTESFKGSGFVRGGIYDRVQVRQDADAFTFRDLDYLNLYGVAAPGAPAPTESAIFVIRSPAFSAAYPWKLSFLGNRVDRASGTRSFASFDAPYWLPAALLQGGRPQIDVPDAPWRKVWRRQAGTIALFVALLGAVTLVYALRDRLTRRATHKNKWPVNAFKYTAWAISIGLVGFGAMAQPSITQVLTWFHALLLRWDRALFLSDPFIFCFWIFIIVTVLLFGRGLFCGWLCPFGSLSEALYKLGRFLGLKRWQRQLPRRWHERLKWLKYGVFWALLAVSVFSMGLAEKLAEIEPFKTTFLVGIANRAWPYGLFACALLGLSLFVERPYCKYLCPLGAALAMPSTFRWFGLRRKPDCNRCKACAAGCGAQAIDADGRIDPRECLHCLDCMVLYTDTHGCPPLARERKRRERDGLPLTPVGRDGYFIPLVPVTAAAAQPSGPDPRMPTDPVTPPYAETKGAARCFAELWDHLWPWSGQGWRSAAALQLAGVAVALAVTVAWALAASGQLRAGALIGWWLGWSLYEVLIRLSAKRYVKDGPWWRARYRRATVMDMLSYVGFKNLLIGAALFLALKTMGMLAA</sequence>
<dbReference type="GO" id="GO:0005886">
    <property type="term" value="C:plasma membrane"/>
    <property type="evidence" value="ECO:0007669"/>
    <property type="project" value="UniProtKB-SubCell"/>
</dbReference>
<keyword evidence="8" id="KW-0732">Signal</keyword>
<dbReference type="PROSITE" id="PS00198">
    <property type="entry name" value="4FE4S_FER_1"/>
    <property type="match status" value="1"/>
</dbReference>
<name>A0A976ATH7_9BURK</name>
<keyword evidence="4" id="KW-0408">Iron</keyword>
<evidence type="ECO:0000256" key="2">
    <source>
        <dbReference type="ARBA" id="ARBA00022475"/>
    </source>
</evidence>
<evidence type="ECO:0000256" key="7">
    <source>
        <dbReference type="SAM" id="Phobius"/>
    </source>
</evidence>
<feature type="transmembrane region" description="Helical" evidence="7">
    <location>
        <begin position="600"/>
        <end position="618"/>
    </location>
</feature>
<dbReference type="EMBL" id="OFTH01000004">
    <property type="protein sequence ID" value="SOZ53131.1"/>
    <property type="molecule type" value="Genomic_DNA"/>
</dbReference>
<evidence type="ECO:0000313" key="10">
    <source>
        <dbReference type="EMBL" id="SOZ53131.1"/>
    </source>
</evidence>
<dbReference type="InterPro" id="IPR007329">
    <property type="entry name" value="FMN-bd"/>
</dbReference>
<dbReference type="PANTHER" id="PTHR30224:SF4">
    <property type="entry name" value="ELECTRON TRANSPORT PROTEIN YCCM-RELATED"/>
    <property type="match status" value="1"/>
</dbReference>
<feature type="transmembrane region" description="Helical" evidence="7">
    <location>
        <begin position="560"/>
        <end position="580"/>
    </location>
</feature>
<comment type="subcellular location">
    <subcellularLocation>
        <location evidence="1">Cell membrane</location>
    </subcellularLocation>
</comment>
<dbReference type="GO" id="GO:0010181">
    <property type="term" value="F:FMN binding"/>
    <property type="evidence" value="ECO:0007669"/>
    <property type="project" value="InterPro"/>
</dbReference>
<dbReference type="GO" id="GO:0051536">
    <property type="term" value="F:iron-sulfur cluster binding"/>
    <property type="evidence" value="ECO:0007669"/>
    <property type="project" value="UniProtKB-KW"/>
</dbReference>
<evidence type="ECO:0000256" key="5">
    <source>
        <dbReference type="ARBA" id="ARBA00023014"/>
    </source>
</evidence>
<dbReference type="InterPro" id="IPR017900">
    <property type="entry name" value="4Fe4S_Fe_S_CS"/>
</dbReference>
<dbReference type="InterPro" id="IPR017896">
    <property type="entry name" value="4Fe4S_Fe-S-bd"/>
</dbReference>
<comment type="caution">
    <text evidence="10">The sequence shown here is derived from an EMBL/GenBank/DDBJ whole genome shotgun (WGS) entry which is preliminary data.</text>
</comment>
<feature type="transmembrane region" description="Helical" evidence="7">
    <location>
        <begin position="775"/>
        <end position="795"/>
    </location>
</feature>
<dbReference type="SMART" id="SM00900">
    <property type="entry name" value="FMN_bind"/>
    <property type="match status" value="1"/>
</dbReference>
<evidence type="ECO:0000256" key="8">
    <source>
        <dbReference type="SAM" id="SignalP"/>
    </source>
</evidence>
<feature type="signal peptide" evidence="8">
    <location>
        <begin position="1"/>
        <end position="28"/>
    </location>
</feature>
<keyword evidence="7" id="KW-1133">Transmembrane helix</keyword>
<feature type="transmembrane region" description="Helical" evidence="7">
    <location>
        <begin position="456"/>
        <end position="473"/>
    </location>
</feature>
<evidence type="ECO:0000259" key="9">
    <source>
        <dbReference type="PROSITE" id="PS51379"/>
    </source>
</evidence>
<keyword evidence="3" id="KW-0479">Metal-binding</keyword>
<feature type="domain" description="4Fe-4S ferredoxin-type" evidence="9">
    <location>
        <begin position="642"/>
        <end position="670"/>
    </location>
</feature>
<feature type="transmembrane region" description="Helical" evidence="7">
    <location>
        <begin position="416"/>
        <end position="435"/>
    </location>
</feature>
<dbReference type="Pfam" id="PF04205">
    <property type="entry name" value="FMN_bind"/>
    <property type="match status" value="1"/>
</dbReference>
<feature type="chain" id="PRO_5037699555" evidence="8">
    <location>
        <begin position="29"/>
        <end position="873"/>
    </location>
</feature>
<keyword evidence="5" id="KW-0411">Iron-sulfur</keyword>